<name>A0A1M6JDU9_9BRAD</name>
<reference evidence="3 4" key="1">
    <citation type="submission" date="2016-11" db="EMBL/GenBank/DDBJ databases">
        <authorList>
            <person name="Jaros S."/>
            <person name="Januszkiewicz K."/>
            <person name="Wedrychowicz H."/>
        </authorList>
    </citation>
    <scope>NUCLEOTIDE SEQUENCE [LARGE SCALE GENOMIC DNA]</scope>
    <source>
        <strain evidence="3 4">GAS499</strain>
    </source>
</reference>
<feature type="compositionally biased region" description="Basic and acidic residues" evidence="1">
    <location>
        <begin position="90"/>
        <end position="119"/>
    </location>
</feature>
<feature type="domain" description="RNA polymerase alpha subunit C-terminal" evidence="2">
    <location>
        <begin position="145"/>
        <end position="198"/>
    </location>
</feature>
<dbReference type="Gene3D" id="1.10.150.20">
    <property type="entry name" value="5' to 3' exonuclease, C-terminal subdomain"/>
    <property type="match status" value="1"/>
</dbReference>
<dbReference type="GO" id="GO:0006351">
    <property type="term" value="P:DNA-templated transcription"/>
    <property type="evidence" value="ECO:0007669"/>
    <property type="project" value="InterPro"/>
</dbReference>
<evidence type="ECO:0000313" key="4">
    <source>
        <dbReference type="Proteomes" id="UP000189935"/>
    </source>
</evidence>
<gene>
    <name evidence="3" type="ORF">SAMN05444159_0649</name>
</gene>
<dbReference type="AlphaFoldDB" id="A0A1M6JDU9"/>
<protein>
    <submittedName>
        <fullName evidence="3">RNA polymerase, alpha chain C terminal domain</fullName>
    </submittedName>
</protein>
<dbReference type="EMBL" id="LT670844">
    <property type="protein sequence ID" value="SHJ44906.1"/>
    <property type="molecule type" value="Genomic_DNA"/>
</dbReference>
<sequence length="214" mass="24163">MNQVNARHEIIREWRSLPKELRQTDEQAAAFAMQIKDKYKFSSDSADRYQTVKDWLLRYLSITRGLERNAEGEGKMSGDEKSTDPGLSAAERKTLRSREAEEAVAEHESAQKAFHENRERLREERLRRETAAGPILYPAPELPDDTPVENVRFATRIRKTLHAAGMKTIGDVREVSDAALLSLPDFGSGSLSYLREALGLPSTDGVRPKIKKPT</sequence>
<dbReference type="GO" id="GO:0003677">
    <property type="term" value="F:DNA binding"/>
    <property type="evidence" value="ECO:0007669"/>
    <property type="project" value="InterPro"/>
</dbReference>
<dbReference type="SUPFAM" id="SSF47789">
    <property type="entry name" value="C-terminal domain of RNA polymerase alpha subunit"/>
    <property type="match status" value="1"/>
</dbReference>
<evidence type="ECO:0000259" key="2">
    <source>
        <dbReference type="Pfam" id="PF03118"/>
    </source>
</evidence>
<proteinExistence type="predicted"/>
<evidence type="ECO:0000256" key="1">
    <source>
        <dbReference type="SAM" id="MobiDB-lite"/>
    </source>
</evidence>
<feature type="region of interest" description="Disordered" evidence="1">
    <location>
        <begin position="69"/>
        <end position="119"/>
    </location>
</feature>
<dbReference type="InterPro" id="IPR011260">
    <property type="entry name" value="RNAP_asu_C"/>
</dbReference>
<evidence type="ECO:0000313" key="3">
    <source>
        <dbReference type="EMBL" id="SHJ44906.1"/>
    </source>
</evidence>
<dbReference type="Proteomes" id="UP000189935">
    <property type="component" value="Chromosome I"/>
</dbReference>
<feature type="compositionally biased region" description="Basic and acidic residues" evidence="1">
    <location>
        <begin position="69"/>
        <end position="83"/>
    </location>
</feature>
<accession>A0A1M6JDU9</accession>
<organism evidence="3 4">
    <name type="scientific">Bradyrhizobium lablabi</name>
    <dbReference type="NCBI Taxonomy" id="722472"/>
    <lineage>
        <taxon>Bacteria</taxon>
        <taxon>Pseudomonadati</taxon>
        <taxon>Pseudomonadota</taxon>
        <taxon>Alphaproteobacteria</taxon>
        <taxon>Hyphomicrobiales</taxon>
        <taxon>Nitrobacteraceae</taxon>
        <taxon>Bradyrhizobium</taxon>
    </lineage>
</organism>
<dbReference type="GO" id="GO:0003899">
    <property type="term" value="F:DNA-directed RNA polymerase activity"/>
    <property type="evidence" value="ECO:0007669"/>
    <property type="project" value="InterPro"/>
</dbReference>
<dbReference type="Pfam" id="PF03118">
    <property type="entry name" value="RNA_pol_A_CTD"/>
    <property type="match status" value="1"/>
</dbReference>